<gene>
    <name evidence="2" type="ORF">P43SY_002769</name>
</gene>
<evidence type="ECO:0000259" key="1">
    <source>
        <dbReference type="Pfam" id="PF02978"/>
    </source>
</evidence>
<dbReference type="SUPFAM" id="SSF47446">
    <property type="entry name" value="Signal peptide-binding domain"/>
    <property type="match status" value="1"/>
</dbReference>
<dbReference type="Gene3D" id="1.10.260.30">
    <property type="entry name" value="Signal recognition particle, SRP54 subunit, M-domain"/>
    <property type="match status" value="1"/>
</dbReference>
<reference evidence="2" key="1">
    <citation type="submission" date="2021-12" db="EMBL/GenBank/DDBJ databases">
        <title>Prjna785345.</title>
        <authorList>
            <person name="Rujirawat T."/>
            <person name="Krajaejun T."/>
        </authorList>
    </citation>
    <scope>NUCLEOTIDE SEQUENCE</scope>
    <source>
        <strain evidence="2">Pi057C3</strain>
    </source>
</reference>
<protein>
    <recommendedName>
        <fullName evidence="1">Signal recognition particle SRP54 subunit M-domain domain-containing protein</fullName>
    </recommendedName>
</protein>
<organism evidence="2 3">
    <name type="scientific">Pythium insidiosum</name>
    <name type="common">Pythiosis disease agent</name>
    <dbReference type="NCBI Taxonomy" id="114742"/>
    <lineage>
        <taxon>Eukaryota</taxon>
        <taxon>Sar</taxon>
        <taxon>Stramenopiles</taxon>
        <taxon>Oomycota</taxon>
        <taxon>Peronosporomycetes</taxon>
        <taxon>Pythiales</taxon>
        <taxon>Pythiaceae</taxon>
        <taxon>Pythium</taxon>
    </lineage>
</organism>
<accession>A0AAD5LUP7</accession>
<keyword evidence="3" id="KW-1185">Reference proteome</keyword>
<sequence length="212" mass="24297">MTTRVAMIARVSAAAALRRSLPTSGALLQRPMPVQARSFGVFSSIRDTVTQKMQDRNDEKQAEAYRQQIQDLAGSSKFDLNTFHEQLKKNADASGLNGWKGMIPGVSEMTAVQQMKAFMEILEAIEPQHRENPYLINGKVKRKITEKCGHSAEEINNMIRQYEQMSALHQWLSKRVQRGLSLPETYQETQDLIREDPTGFPAHKFRMKQRRY</sequence>
<dbReference type="Pfam" id="PF02978">
    <property type="entry name" value="SRP_SPB"/>
    <property type="match status" value="1"/>
</dbReference>
<dbReference type="GO" id="GO:0008312">
    <property type="term" value="F:7S RNA binding"/>
    <property type="evidence" value="ECO:0007669"/>
    <property type="project" value="InterPro"/>
</dbReference>
<feature type="domain" description="Signal recognition particle SRP54 subunit M-domain" evidence="1">
    <location>
        <begin position="77"/>
        <end position="167"/>
    </location>
</feature>
<dbReference type="InterPro" id="IPR004125">
    <property type="entry name" value="Signal_recog_particle_SRP54_M"/>
</dbReference>
<dbReference type="GO" id="GO:0006614">
    <property type="term" value="P:SRP-dependent cotranslational protein targeting to membrane"/>
    <property type="evidence" value="ECO:0007669"/>
    <property type="project" value="InterPro"/>
</dbReference>
<dbReference type="EMBL" id="JAKCXM010000001">
    <property type="protein sequence ID" value="KAJ0410437.1"/>
    <property type="molecule type" value="Genomic_DNA"/>
</dbReference>
<evidence type="ECO:0000313" key="3">
    <source>
        <dbReference type="Proteomes" id="UP001209570"/>
    </source>
</evidence>
<dbReference type="GO" id="GO:0048500">
    <property type="term" value="C:signal recognition particle"/>
    <property type="evidence" value="ECO:0007669"/>
    <property type="project" value="InterPro"/>
</dbReference>
<comment type="caution">
    <text evidence="2">The sequence shown here is derived from an EMBL/GenBank/DDBJ whole genome shotgun (WGS) entry which is preliminary data.</text>
</comment>
<dbReference type="Proteomes" id="UP001209570">
    <property type="component" value="Unassembled WGS sequence"/>
</dbReference>
<proteinExistence type="predicted"/>
<dbReference type="AlphaFoldDB" id="A0AAD5LUP7"/>
<evidence type="ECO:0000313" key="2">
    <source>
        <dbReference type="EMBL" id="KAJ0410437.1"/>
    </source>
</evidence>
<name>A0AAD5LUP7_PYTIN</name>
<dbReference type="InterPro" id="IPR036891">
    <property type="entry name" value="Signal_recog_part_SRP54_M_sf"/>
</dbReference>